<gene>
    <name evidence="2" type="ORF">NIES46_22730</name>
</gene>
<reference evidence="2 3" key="1">
    <citation type="journal article" date="2019" name="J Genomics">
        <title>The Draft Genome of a Hydrogen-producing Cyanobacterium, Arthrospira platensis NIES-46.</title>
        <authorList>
            <person name="Suzuki S."/>
            <person name="Yamaguchi H."/>
            <person name="Kawachi M."/>
        </authorList>
    </citation>
    <scope>NUCLEOTIDE SEQUENCE [LARGE SCALE GENOMIC DNA]</scope>
    <source>
        <strain evidence="2 3">NIES-46</strain>
    </source>
</reference>
<dbReference type="SMART" id="SM00881">
    <property type="entry name" value="CoA_binding"/>
    <property type="match status" value="1"/>
</dbReference>
<proteinExistence type="predicted"/>
<dbReference type="Proteomes" id="UP000326169">
    <property type="component" value="Unassembled WGS sequence"/>
</dbReference>
<dbReference type="Pfam" id="PF13380">
    <property type="entry name" value="CoA_binding_2"/>
    <property type="match status" value="1"/>
</dbReference>
<dbReference type="EMBL" id="BIMW01000091">
    <property type="protein sequence ID" value="GCE94219.1"/>
    <property type="molecule type" value="Genomic_DNA"/>
</dbReference>
<dbReference type="PANTHER" id="PTHR33303">
    <property type="entry name" value="CYTOPLASMIC PROTEIN-RELATED"/>
    <property type="match status" value="1"/>
</dbReference>
<keyword evidence="3" id="KW-1185">Reference proteome</keyword>
<dbReference type="PANTHER" id="PTHR33303:SF2">
    <property type="entry name" value="COA-BINDING DOMAIN-CONTAINING PROTEIN"/>
    <property type="match status" value="1"/>
</dbReference>
<dbReference type="RefSeq" id="WP_014274541.1">
    <property type="nucleotide sequence ID" value="NZ_BIMW01000091.1"/>
</dbReference>
<sequence>MGLPWALNSEDIQNMLDLNQDDTAMAQVLAESEAIAVYGHSNKPARPSYMVAEFLRNRGYRVYPVNPLLREVSGQPCYPNLQAVPETIDIVNVFRGSQYLPEIVDEAIAAGAKTVWSQLGITHPEASQKALDAGLNLVMNLCIKIEIERLHISRKYESD</sequence>
<organism evidence="2 3">
    <name type="scientific">Limnospira platensis NIES-46</name>
    <dbReference type="NCBI Taxonomy" id="1236695"/>
    <lineage>
        <taxon>Bacteria</taxon>
        <taxon>Bacillati</taxon>
        <taxon>Cyanobacteriota</taxon>
        <taxon>Cyanophyceae</taxon>
        <taxon>Oscillatoriophycideae</taxon>
        <taxon>Oscillatoriales</taxon>
        <taxon>Sirenicapillariaceae</taxon>
        <taxon>Limnospira</taxon>
    </lineage>
</organism>
<dbReference type="InterPro" id="IPR003781">
    <property type="entry name" value="CoA-bd"/>
</dbReference>
<dbReference type="InterPro" id="IPR036291">
    <property type="entry name" value="NAD(P)-bd_dom_sf"/>
</dbReference>
<feature type="domain" description="CoA-binding" evidence="1">
    <location>
        <begin position="29"/>
        <end position="121"/>
    </location>
</feature>
<evidence type="ECO:0000313" key="2">
    <source>
        <dbReference type="EMBL" id="GCE94219.1"/>
    </source>
</evidence>
<accession>A0A5M3TA01</accession>
<comment type="caution">
    <text evidence="2">The sequence shown here is derived from an EMBL/GenBank/DDBJ whole genome shotgun (WGS) entry which is preliminary data.</text>
</comment>
<dbReference type="GeneID" id="301683120"/>
<evidence type="ECO:0000313" key="3">
    <source>
        <dbReference type="Proteomes" id="UP000326169"/>
    </source>
</evidence>
<evidence type="ECO:0000259" key="1">
    <source>
        <dbReference type="SMART" id="SM00881"/>
    </source>
</evidence>
<name>A0A5M3TA01_LIMPL</name>
<dbReference type="Gene3D" id="3.40.50.720">
    <property type="entry name" value="NAD(P)-binding Rossmann-like Domain"/>
    <property type="match status" value="1"/>
</dbReference>
<protein>
    <recommendedName>
        <fullName evidence="1">CoA-binding domain-containing protein</fullName>
    </recommendedName>
</protein>
<dbReference type="SUPFAM" id="SSF51735">
    <property type="entry name" value="NAD(P)-binding Rossmann-fold domains"/>
    <property type="match status" value="1"/>
</dbReference>